<evidence type="ECO:0000256" key="16">
    <source>
        <dbReference type="ARBA" id="ARBA00038848"/>
    </source>
</evidence>
<evidence type="ECO:0000256" key="10">
    <source>
        <dbReference type="ARBA" id="ARBA00023098"/>
    </source>
</evidence>
<keyword evidence="11" id="KW-0472">Membrane</keyword>
<evidence type="ECO:0000256" key="2">
    <source>
        <dbReference type="ARBA" id="ARBA00004496"/>
    </source>
</evidence>
<evidence type="ECO:0000256" key="11">
    <source>
        <dbReference type="ARBA" id="ARBA00023136"/>
    </source>
</evidence>
<evidence type="ECO:0000256" key="8">
    <source>
        <dbReference type="ARBA" id="ARBA00022832"/>
    </source>
</evidence>
<dbReference type="PANTHER" id="PTHR12418">
    <property type="entry name" value="ACYL-COENZYME A THIOESTERASE THEM4"/>
    <property type="match status" value="1"/>
</dbReference>
<comment type="catalytic activity">
    <reaction evidence="14">
        <text>(9Z)-octadecenoyl-CoA + H2O = (9Z)-octadecenoate + CoA + H(+)</text>
        <dbReference type="Rhea" id="RHEA:40139"/>
        <dbReference type="ChEBI" id="CHEBI:15377"/>
        <dbReference type="ChEBI" id="CHEBI:15378"/>
        <dbReference type="ChEBI" id="CHEBI:30823"/>
        <dbReference type="ChEBI" id="CHEBI:57287"/>
        <dbReference type="ChEBI" id="CHEBI:57387"/>
    </reaction>
    <physiologicalReaction direction="left-to-right" evidence="14">
        <dbReference type="Rhea" id="RHEA:40140"/>
    </physiologicalReaction>
</comment>
<evidence type="ECO:0000256" key="5">
    <source>
        <dbReference type="ARBA" id="ARBA00022490"/>
    </source>
</evidence>
<dbReference type="GO" id="GO:0016787">
    <property type="term" value="F:hydrolase activity"/>
    <property type="evidence" value="ECO:0007669"/>
    <property type="project" value="UniProtKB-KW"/>
</dbReference>
<evidence type="ECO:0000256" key="1">
    <source>
        <dbReference type="ARBA" id="ARBA00004170"/>
    </source>
</evidence>
<protein>
    <recommendedName>
        <fullName evidence="17">Acyl-coenzyme A thioesterase THEM4</fullName>
        <ecNumber evidence="16">3.1.2.2</ecNumber>
    </recommendedName>
    <alternativeName>
        <fullName evidence="18">Thioesterase superfamily member 4</fullName>
    </alternativeName>
</protein>
<evidence type="ECO:0000256" key="23">
    <source>
        <dbReference type="ARBA" id="ARBA00048180"/>
    </source>
</evidence>
<evidence type="ECO:0000256" key="22">
    <source>
        <dbReference type="ARBA" id="ARBA00048074"/>
    </source>
</evidence>
<evidence type="ECO:0000256" key="17">
    <source>
        <dbReference type="ARBA" id="ARBA00040123"/>
    </source>
</evidence>
<keyword evidence="4" id="KW-1003">Cell membrane</keyword>
<evidence type="ECO:0000256" key="15">
    <source>
        <dbReference type="ARBA" id="ARBA00038456"/>
    </source>
</evidence>
<dbReference type="InterPro" id="IPR006683">
    <property type="entry name" value="Thioestr_dom"/>
</dbReference>
<comment type="catalytic activity">
    <reaction evidence="20">
        <text>hexadecanoyl-CoA + H2O = hexadecanoate + CoA + H(+)</text>
        <dbReference type="Rhea" id="RHEA:16645"/>
        <dbReference type="ChEBI" id="CHEBI:7896"/>
        <dbReference type="ChEBI" id="CHEBI:15377"/>
        <dbReference type="ChEBI" id="CHEBI:15378"/>
        <dbReference type="ChEBI" id="CHEBI:57287"/>
        <dbReference type="ChEBI" id="CHEBI:57379"/>
        <dbReference type="EC" id="3.1.2.2"/>
    </reaction>
    <physiologicalReaction direction="left-to-right" evidence="20">
        <dbReference type="Rhea" id="RHEA:16646"/>
    </physiologicalReaction>
</comment>
<dbReference type="SUPFAM" id="SSF54637">
    <property type="entry name" value="Thioesterase/thiol ester dehydrase-isomerase"/>
    <property type="match status" value="1"/>
</dbReference>
<evidence type="ECO:0000256" key="4">
    <source>
        <dbReference type="ARBA" id="ARBA00022475"/>
    </source>
</evidence>
<comment type="catalytic activity">
    <reaction evidence="13">
        <text>(5Z,8Z,11Z,14Z)-eicosatetraenoyl-CoA + H2O = (5Z,8Z,11Z,14Z)-eicosatetraenoate + CoA + H(+)</text>
        <dbReference type="Rhea" id="RHEA:40151"/>
        <dbReference type="ChEBI" id="CHEBI:15377"/>
        <dbReference type="ChEBI" id="CHEBI:15378"/>
        <dbReference type="ChEBI" id="CHEBI:32395"/>
        <dbReference type="ChEBI" id="CHEBI:57287"/>
        <dbReference type="ChEBI" id="CHEBI:57368"/>
    </reaction>
    <physiologicalReaction direction="left-to-right" evidence="13">
        <dbReference type="Rhea" id="RHEA:40152"/>
    </physiologicalReaction>
</comment>
<evidence type="ECO:0000256" key="21">
    <source>
        <dbReference type="ARBA" id="ARBA00047969"/>
    </source>
</evidence>
<reference evidence="26" key="1">
    <citation type="submission" date="2016-10" db="EMBL/GenBank/DDBJ databases">
        <authorList>
            <person name="Varghese N."/>
            <person name="Submissions S."/>
        </authorList>
    </citation>
    <scope>NUCLEOTIDE SEQUENCE [LARGE SCALE GENOMIC DNA]</scope>
    <source>
        <strain evidence="26">CGMCC 4.3516</strain>
    </source>
</reference>
<comment type="catalytic activity">
    <reaction evidence="19">
        <text>octanoyl-CoA + H2O = octanoate + CoA + H(+)</text>
        <dbReference type="Rhea" id="RHEA:30143"/>
        <dbReference type="ChEBI" id="CHEBI:15377"/>
        <dbReference type="ChEBI" id="CHEBI:15378"/>
        <dbReference type="ChEBI" id="CHEBI:25646"/>
        <dbReference type="ChEBI" id="CHEBI:57287"/>
        <dbReference type="ChEBI" id="CHEBI:57386"/>
    </reaction>
    <physiologicalReaction direction="left-to-right" evidence="19">
        <dbReference type="Rhea" id="RHEA:30144"/>
    </physiologicalReaction>
</comment>
<dbReference type="EC" id="3.1.2.2" evidence="16"/>
<gene>
    <name evidence="25" type="ORF">SAMN05216270_11697</name>
</gene>
<comment type="catalytic activity">
    <reaction evidence="22">
        <text>dodecanoyl-CoA + H2O = dodecanoate + CoA + H(+)</text>
        <dbReference type="Rhea" id="RHEA:30135"/>
        <dbReference type="ChEBI" id="CHEBI:15377"/>
        <dbReference type="ChEBI" id="CHEBI:15378"/>
        <dbReference type="ChEBI" id="CHEBI:18262"/>
        <dbReference type="ChEBI" id="CHEBI:57287"/>
        <dbReference type="ChEBI" id="CHEBI:57375"/>
    </reaction>
    <physiologicalReaction direction="left-to-right" evidence="22">
        <dbReference type="Rhea" id="RHEA:30136"/>
    </physiologicalReaction>
</comment>
<sequence length="216" mass="22844">MTTDASEPDRRREAVAALGGGLRRLTEAAVRSTAPTGELHALAEQVEKLAADLEAAGRRPVGSIPEFDDLRVGRRAYSPVTGDGHPGAPPVAMARAENGVKGTFTLGMAHEGPPRFAHGGVTALVLDELMGWAARTTGSPSMTVDLRFAYRGPVPLNAPLIAEAEVTERDGRSIRVRGRIAAEARPDETLVEADGRFVVPAPEQVSALFPGMEHLL</sequence>
<evidence type="ECO:0000313" key="26">
    <source>
        <dbReference type="Proteomes" id="UP000198949"/>
    </source>
</evidence>
<dbReference type="Pfam" id="PF03061">
    <property type="entry name" value="4HBT"/>
    <property type="match status" value="1"/>
</dbReference>
<comment type="catalytic activity">
    <reaction evidence="23">
        <text>tetradecanoyl-CoA + H2O = tetradecanoate + CoA + H(+)</text>
        <dbReference type="Rhea" id="RHEA:40119"/>
        <dbReference type="ChEBI" id="CHEBI:15377"/>
        <dbReference type="ChEBI" id="CHEBI:15378"/>
        <dbReference type="ChEBI" id="CHEBI:30807"/>
        <dbReference type="ChEBI" id="CHEBI:57287"/>
        <dbReference type="ChEBI" id="CHEBI:57385"/>
    </reaction>
    <physiologicalReaction direction="left-to-right" evidence="23">
        <dbReference type="Rhea" id="RHEA:40120"/>
    </physiologicalReaction>
</comment>
<proteinExistence type="inferred from homology"/>
<evidence type="ECO:0000256" key="20">
    <source>
        <dbReference type="ARBA" id="ARBA00047734"/>
    </source>
</evidence>
<dbReference type="OrthoDB" id="9813282at2"/>
<dbReference type="CDD" id="cd03443">
    <property type="entry name" value="PaaI_thioesterase"/>
    <property type="match status" value="1"/>
</dbReference>
<keyword evidence="7" id="KW-0378">Hydrolase</keyword>
<dbReference type="PANTHER" id="PTHR12418:SF19">
    <property type="entry name" value="ACYL-COENZYME A THIOESTERASE THEM4"/>
    <property type="match status" value="1"/>
</dbReference>
<evidence type="ECO:0000313" key="25">
    <source>
        <dbReference type="EMBL" id="SDE25149.1"/>
    </source>
</evidence>
<evidence type="ECO:0000256" key="9">
    <source>
        <dbReference type="ARBA" id="ARBA00022946"/>
    </source>
</evidence>
<comment type="similarity">
    <text evidence="15">Belongs to the THEM4/THEM5 thioesterase family.</text>
</comment>
<keyword evidence="12" id="KW-0966">Cell projection</keyword>
<evidence type="ECO:0000256" key="12">
    <source>
        <dbReference type="ARBA" id="ARBA00023273"/>
    </source>
</evidence>
<dbReference type="GO" id="GO:0016020">
    <property type="term" value="C:membrane"/>
    <property type="evidence" value="ECO:0007669"/>
    <property type="project" value="UniProtKB-SubCell"/>
</dbReference>
<keyword evidence="9" id="KW-0809">Transit peptide</keyword>
<keyword evidence="5" id="KW-0963">Cytoplasm</keyword>
<evidence type="ECO:0000256" key="13">
    <source>
        <dbReference type="ARBA" id="ARBA00035852"/>
    </source>
</evidence>
<keyword evidence="26" id="KW-1185">Reference proteome</keyword>
<dbReference type="GO" id="GO:0005737">
    <property type="term" value="C:cytoplasm"/>
    <property type="evidence" value="ECO:0007669"/>
    <property type="project" value="UniProtKB-SubCell"/>
</dbReference>
<keyword evidence="10" id="KW-0443">Lipid metabolism</keyword>
<dbReference type="AlphaFoldDB" id="A0A1G7BDN2"/>
<evidence type="ECO:0000256" key="6">
    <source>
        <dbReference type="ARBA" id="ARBA00022703"/>
    </source>
</evidence>
<evidence type="ECO:0000256" key="3">
    <source>
        <dbReference type="ARBA" id="ARBA00004632"/>
    </source>
</evidence>
<dbReference type="STRING" id="58114.SAMN05216270_11697"/>
<dbReference type="RefSeq" id="WP_091039652.1">
    <property type="nucleotide sequence ID" value="NZ_FNAD01000016.1"/>
</dbReference>
<dbReference type="InterPro" id="IPR029069">
    <property type="entry name" value="HotDog_dom_sf"/>
</dbReference>
<evidence type="ECO:0000256" key="19">
    <source>
        <dbReference type="ARBA" id="ARBA00047588"/>
    </source>
</evidence>
<feature type="domain" description="Thioesterase" evidence="24">
    <location>
        <begin position="117"/>
        <end position="183"/>
    </location>
</feature>
<dbReference type="EMBL" id="FNAD01000016">
    <property type="protein sequence ID" value="SDE25149.1"/>
    <property type="molecule type" value="Genomic_DNA"/>
</dbReference>
<keyword evidence="6" id="KW-0053">Apoptosis</keyword>
<evidence type="ECO:0000256" key="7">
    <source>
        <dbReference type="ARBA" id="ARBA00022801"/>
    </source>
</evidence>
<evidence type="ECO:0000259" key="24">
    <source>
        <dbReference type="Pfam" id="PF03061"/>
    </source>
</evidence>
<dbReference type="Gene3D" id="3.10.129.10">
    <property type="entry name" value="Hotdog Thioesterase"/>
    <property type="match status" value="1"/>
</dbReference>
<name>A0A1G7BDN2_9ACTN</name>
<evidence type="ECO:0000256" key="14">
    <source>
        <dbReference type="ARBA" id="ARBA00037002"/>
    </source>
</evidence>
<dbReference type="GO" id="GO:0006631">
    <property type="term" value="P:fatty acid metabolic process"/>
    <property type="evidence" value="ECO:0007669"/>
    <property type="project" value="UniProtKB-KW"/>
</dbReference>
<organism evidence="25 26">
    <name type="scientific">Glycomyces harbinensis</name>
    <dbReference type="NCBI Taxonomy" id="58114"/>
    <lineage>
        <taxon>Bacteria</taxon>
        <taxon>Bacillati</taxon>
        <taxon>Actinomycetota</taxon>
        <taxon>Actinomycetes</taxon>
        <taxon>Glycomycetales</taxon>
        <taxon>Glycomycetaceae</taxon>
        <taxon>Glycomyces</taxon>
    </lineage>
</organism>
<dbReference type="InterPro" id="IPR052365">
    <property type="entry name" value="THEM4/THEM5_acyl-CoA_thioest"/>
</dbReference>
<keyword evidence="8" id="KW-0276">Fatty acid metabolism</keyword>
<comment type="subcellular location">
    <subcellularLocation>
        <location evidence="3">Cell projection</location>
        <location evidence="3">Ruffle membrane</location>
    </subcellularLocation>
    <subcellularLocation>
        <location evidence="2">Cytoplasm</location>
    </subcellularLocation>
    <subcellularLocation>
        <location evidence="1">Membrane</location>
        <topology evidence="1">Peripheral membrane protein</topology>
    </subcellularLocation>
</comment>
<accession>A0A1G7BDN2</accession>
<comment type="catalytic activity">
    <reaction evidence="21">
        <text>decanoyl-CoA + H2O = decanoate + CoA + H(+)</text>
        <dbReference type="Rhea" id="RHEA:40059"/>
        <dbReference type="ChEBI" id="CHEBI:15377"/>
        <dbReference type="ChEBI" id="CHEBI:15378"/>
        <dbReference type="ChEBI" id="CHEBI:27689"/>
        <dbReference type="ChEBI" id="CHEBI:57287"/>
        <dbReference type="ChEBI" id="CHEBI:61430"/>
    </reaction>
    <physiologicalReaction direction="left-to-right" evidence="21">
        <dbReference type="Rhea" id="RHEA:40060"/>
    </physiologicalReaction>
</comment>
<evidence type="ECO:0000256" key="18">
    <source>
        <dbReference type="ARBA" id="ARBA00043210"/>
    </source>
</evidence>
<dbReference type="Proteomes" id="UP000198949">
    <property type="component" value="Unassembled WGS sequence"/>
</dbReference>